<reference evidence="1 2" key="2">
    <citation type="journal article" date="2013" name="Genome Announc.">
        <title>Draft Genome Sequence of Methylobacterium mesophilicum Strain SR1.6/6, Isolated from Citrus sinensis.</title>
        <authorList>
            <person name="Marinho Almeida D."/>
            <person name="Dini-Andreote F."/>
            <person name="Camargo Neves A.A."/>
            <person name="Juca Ramos R.T."/>
            <person name="Andreote F.D."/>
            <person name="Carneiro A.R."/>
            <person name="Oliveira de Souza Lima A."/>
            <person name="Caracciolo Gomes de Sa P.H."/>
            <person name="Ribeiro Barbosa M.S."/>
            <person name="Araujo W.L."/>
            <person name="Silva A."/>
        </authorList>
    </citation>
    <scope>NUCLEOTIDE SEQUENCE [LARGE SCALE GENOMIC DNA]</scope>
    <source>
        <strain evidence="1 2">SR1.6/6</strain>
    </source>
</reference>
<gene>
    <name evidence="1" type="ORF">MMSR116_18025</name>
</gene>
<dbReference type="KEGG" id="mmes:MMSR116_18025"/>
<organism evidence="1 2">
    <name type="scientific">Methylobacterium mesophilicum SR1.6/6</name>
    <dbReference type="NCBI Taxonomy" id="908290"/>
    <lineage>
        <taxon>Bacteria</taxon>
        <taxon>Pseudomonadati</taxon>
        <taxon>Pseudomonadota</taxon>
        <taxon>Alphaproteobacteria</taxon>
        <taxon>Hyphomicrobiales</taxon>
        <taxon>Methylobacteriaceae</taxon>
        <taxon>Methylobacterium</taxon>
    </lineage>
</organism>
<dbReference type="RefSeq" id="WP_158168927.1">
    <property type="nucleotide sequence ID" value="NZ_CP043538.1"/>
</dbReference>
<dbReference type="Proteomes" id="UP000012488">
    <property type="component" value="Chromosome"/>
</dbReference>
<dbReference type="EMBL" id="CP043538">
    <property type="protein sequence ID" value="QGY03573.1"/>
    <property type="molecule type" value="Genomic_DNA"/>
</dbReference>
<dbReference type="AlphaFoldDB" id="A0A6B9FLY5"/>
<evidence type="ECO:0000313" key="2">
    <source>
        <dbReference type="Proteomes" id="UP000012488"/>
    </source>
</evidence>
<accession>A0A6B9FLY5</accession>
<reference evidence="1 2" key="1">
    <citation type="journal article" date="2012" name="Genet. Mol. Biol.">
        <title>Analysis of 16S rRNA and mxaF genes revealing insights into Methylobacterium niche-specific plant association.</title>
        <authorList>
            <person name="Dourado M.N."/>
            <person name="Andreote F.D."/>
            <person name="Dini-Andreote F."/>
            <person name="Conti R."/>
            <person name="Araujo J.M."/>
            <person name="Araujo W.L."/>
        </authorList>
    </citation>
    <scope>NUCLEOTIDE SEQUENCE [LARGE SCALE GENOMIC DNA]</scope>
    <source>
        <strain evidence="1 2">SR1.6/6</strain>
    </source>
</reference>
<protein>
    <submittedName>
        <fullName evidence="1">Uncharacterized protein</fullName>
    </submittedName>
</protein>
<name>A0A6B9FLY5_9HYPH</name>
<proteinExistence type="predicted"/>
<evidence type="ECO:0000313" key="1">
    <source>
        <dbReference type="EMBL" id="QGY03573.1"/>
    </source>
</evidence>
<sequence>MEEELLRDTAAIVMAHGVIIEHLLALHLSRYSQKDAEKAAVGLGRLLDTPGPTSGMSNDQAEALADVTVRAQVHLRAVTLRALLAGVRH</sequence>